<organism evidence="2 3">
    <name type="scientific">Methanosalsum zhilinae (strain DSM 4017 / NBRC 107636 / OCM 62 / WeN5)</name>
    <name type="common">Methanohalophilus zhilinae</name>
    <dbReference type="NCBI Taxonomy" id="679901"/>
    <lineage>
        <taxon>Archaea</taxon>
        <taxon>Methanobacteriati</taxon>
        <taxon>Methanobacteriota</taxon>
        <taxon>Stenosarchaea group</taxon>
        <taxon>Methanomicrobia</taxon>
        <taxon>Methanosarcinales</taxon>
        <taxon>Methanosarcinaceae</taxon>
        <taxon>Methanosalsum</taxon>
    </lineage>
</organism>
<name>F7XKW4_METZD</name>
<dbReference type="KEGG" id="mzh:Mzhil_2004"/>
<reference evidence="2 3" key="1">
    <citation type="submission" date="2010-07" db="EMBL/GenBank/DDBJ databases">
        <title>The complete genome of Methanosalsum zhilinae DSM 4017.</title>
        <authorList>
            <consortium name="US DOE Joint Genome Institute (JGI-PGF)"/>
            <person name="Lucas S."/>
            <person name="Copeland A."/>
            <person name="Lapidus A."/>
            <person name="Glavina del Rio T."/>
            <person name="Dalin E."/>
            <person name="Tice H."/>
            <person name="Bruce D."/>
            <person name="Goodwin L."/>
            <person name="Pitluck S."/>
            <person name="Kyrpides N."/>
            <person name="Mavromatis K."/>
            <person name="Ovchinnikova G."/>
            <person name="Daligault H."/>
            <person name="Detter J.C."/>
            <person name="Han C."/>
            <person name="Tapia R."/>
            <person name="Larimer F."/>
            <person name="Land M."/>
            <person name="Hauser L."/>
            <person name="Markowitz V."/>
            <person name="Cheng J.-F."/>
            <person name="Hugenholtz P."/>
            <person name="Woyke T."/>
            <person name="Wu D."/>
            <person name="Spring S."/>
            <person name="Schueler E."/>
            <person name="Brambilla E."/>
            <person name="Klenk H.-P."/>
            <person name="Eisen J.A."/>
        </authorList>
    </citation>
    <scope>NUCLEOTIDE SEQUENCE [LARGE SCALE GENOMIC DNA]</scope>
    <source>
        <strain evidence="3">DSM 4017 / NBRC 107636 / OCM 62 / WeN5</strain>
    </source>
</reference>
<dbReference type="OrthoDB" id="190207at2157"/>
<keyword evidence="3" id="KW-1185">Reference proteome</keyword>
<protein>
    <submittedName>
        <fullName evidence="2">NurA domain protein</fullName>
    </submittedName>
</protein>
<sequence length="424" mass="49410">MTLEPVHMKAISSLASSIDTSITEDEPDIAINLFSLLQELTFQGDTVLKALEKLNRSKVSMDEMSLSRDNFSTTYSCDSGSTNPIAFDNGTFVDFCHCAVASTPTDPEIHRKRTIVAATYSPSMYSGIHAEHSWTYFDEGMGRKKIIKIQPGLLNKRTRRMVHDIALYYAESEHILWMMEELDREGFFIMDGPIYPKQLMYWMVVDSDDIQIRDDPNTKKILQNYVDIVDHHIENSIPLIGFVKNPEDMQIMRTIRREKKRSDIPWLLDAQFFKCVLSPPIHRQQENSKLKGHITYTSWFLQPNQFYENMLKENSPLVDKSITHKFPCEYYALTFFMVYVPSMNTIFKIEAPYGLTRNEGMRDMIKTKVLHDLSVNKIPLTLSKADSIAKIRLAERKQIIRDFRSMRVDTEYNDIRWSETDEYR</sequence>
<dbReference type="Pfam" id="PF09376">
    <property type="entry name" value="NurA"/>
    <property type="match status" value="1"/>
</dbReference>
<accession>F7XKW4</accession>
<dbReference type="AlphaFoldDB" id="F7XKW4"/>
<evidence type="ECO:0000259" key="1">
    <source>
        <dbReference type="SMART" id="SM00933"/>
    </source>
</evidence>
<dbReference type="InterPro" id="IPR018977">
    <property type="entry name" value="NurA_domain"/>
</dbReference>
<dbReference type="SMART" id="SM00933">
    <property type="entry name" value="NurA"/>
    <property type="match status" value="1"/>
</dbReference>
<dbReference type="STRING" id="679901.Mzhil_2004"/>
<dbReference type="Proteomes" id="UP000006622">
    <property type="component" value="Chromosome"/>
</dbReference>
<gene>
    <name evidence="2" type="ordered locus">Mzhil_2004</name>
</gene>
<evidence type="ECO:0000313" key="3">
    <source>
        <dbReference type="Proteomes" id="UP000006622"/>
    </source>
</evidence>
<evidence type="ECO:0000313" key="2">
    <source>
        <dbReference type="EMBL" id="AEH61837.1"/>
    </source>
</evidence>
<proteinExistence type="predicted"/>
<dbReference type="GeneID" id="10823649"/>
<dbReference type="HOGENOM" id="CLU_054695_0_0_2"/>
<dbReference type="EMBL" id="CP002101">
    <property type="protein sequence ID" value="AEH61837.1"/>
    <property type="molecule type" value="Genomic_DNA"/>
</dbReference>
<dbReference type="RefSeq" id="WP_013899272.1">
    <property type="nucleotide sequence ID" value="NC_015676.1"/>
</dbReference>
<feature type="domain" description="NurA" evidence="1">
    <location>
        <begin position="72"/>
        <end position="391"/>
    </location>
</feature>